<dbReference type="InterPro" id="IPR011493">
    <property type="entry name" value="GLUG"/>
</dbReference>
<gene>
    <name evidence="5" type="ORF">SAMN02745753_03604</name>
</gene>
<dbReference type="Proteomes" id="UP000184517">
    <property type="component" value="Unassembled WGS sequence"/>
</dbReference>
<evidence type="ECO:0000259" key="4">
    <source>
        <dbReference type="SMART" id="SM00912"/>
    </source>
</evidence>
<dbReference type="SMART" id="SM00912">
    <property type="entry name" value="Haemagg_act"/>
    <property type="match status" value="1"/>
</dbReference>
<dbReference type="PANTHER" id="PTHR12338:SF8">
    <property type="entry name" value="HEME_HEMOPEXIN-BINDING PROTEIN"/>
    <property type="match status" value="1"/>
</dbReference>
<evidence type="ECO:0000313" key="6">
    <source>
        <dbReference type="Proteomes" id="UP000184517"/>
    </source>
</evidence>
<name>A0A1M5ID17_9GAMM</name>
<dbReference type="EMBL" id="FQVF01000018">
    <property type="protein sequence ID" value="SHG25969.1"/>
    <property type="molecule type" value="Genomic_DNA"/>
</dbReference>
<dbReference type="RefSeq" id="WP_072841045.1">
    <property type="nucleotide sequence ID" value="NZ_FQVF01000018.1"/>
</dbReference>
<dbReference type="Pfam" id="PF13018">
    <property type="entry name" value="ESPR"/>
    <property type="match status" value="1"/>
</dbReference>
<comment type="subcellular location">
    <subcellularLocation>
        <location evidence="1">Secreted</location>
    </subcellularLocation>
</comment>
<organism evidence="5 6">
    <name type="scientific">Marinomonas polaris DSM 16579</name>
    <dbReference type="NCBI Taxonomy" id="1122206"/>
    <lineage>
        <taxon>Bacteria</taxon>
        <taxon>Pseudomonadati</taxon>
        <taxon>Pseudomonadota</taxon>
        <taxon>Gammaproteobacteria</taxon>
        <taxon>Oceanospirillales</taxon>
        <taxon>Oceanospirillaceae</taxon>
        <taxon>Marinomonas</taxon>
    </lineage>
</organism>
<protein>
    <submittedName>
        <fullName evidence="5">Filamentous hemagglutinin family N-terminal domain-containing protein</fullName>
    </submittedName>
</protein>
<evidence type="ECO:0000256" key="3">
    <source>
        <dbReference type="ARBA" id="ARBA00022729"/>
    </source>
</evidence>
<dbReference type="STRING" id="1122206.SAMN02745753_03604"/>
<dbReference type="Pfam" id="PF05860">
    <property type="entry name" value="TPS"/>
    <property type="match status" value="1"/>
</dbReference>
<dbReference type="GO" id="GO:0005576">
    <property type="term" value="C:extracellular region"/>
    <property type="evidence" value="ECO:0007669"/>
    <property type="project" value="UniProtKB-SubCell"/>
</dbReference>
<feature type="domain" description="Filamentous haemagglutinin FhaB/tRNA nuclease CdiA-like TPS" evidence="4">
    <location>
        <begin position="52"/>
        <end position="164"/>
    </location>
</feature>
<dbReference type="InterPro" id="IPR024973">
    <property type="entry name" value="ESPR"/>
</dbReference>
<keyword evidence="2" id="KW-0964">Secreted</keyword>
<dbReference type="Pfam" id="PF18657">
    <property type="entry name" value="YDG"/>
    <property type="match status" value="1"/>
</dbReference>
<evidence type="ECO:0000313" key="5">
    <source>
        <dbReference type="EMBL" id="SHG25969.1"/>
    </source>
</evidence>
<dbReference type="InterPro" id="IPR011050">
    <property type="entry name" value="Pectin_lyase_fold/virulence"/>
</dbReference>
<reference evidence="6" key="1">
    <citation type="submission" date="2016-11" db="EMBL/GenBank/DDBJ databases">
        <authorList>
            <person name="Varghese N."/>
            <person name="Submissions S."/>
        </authorList>
    </citation>
    <scope>NUCLEOTIDE SEQUENCE [LARGE SCALE GENOMIC DNA]</scope>
    <source>
        <strain evidence="6">DSM 16579</strain>
    </source>
</reference>
<dbReference type="AlphaFoldDB" id="A0A1M5ID17"/>
<evidence type="ECO:0000256" key="2">
    <source>
        <dbReference type="ARBA" id="ARBA00022525"/>
    </source>
</evidence>
<keyword evidence="3" id="KW-0732">Signal</keyword>
<dbReference type="OrthoDB" id="218680at2"/>
<sequence>MNKIYKVIYSKTLGCLVVVSESAKYAGGKKTARRKLVSLVAASSLLSMPVFADNLPTGGQVVSGAASISSNGSAMTVNQSTDKMIANWQSFSVGAGNSVTFNQPSVSSVALNRVVGHDASQILGNLNSNGQVFLINPNGVAVGASGSVQTGGFIASTLDITNENFLSGKYQFTGIGGSISNKGNITGRIVALIAPSVTNEGSINSNSINNTSSDSVSSVALAAGTDVLLDFDGDGLLSVEVKANTLASLVENKGLIQTDGGVAILTAKGASDVLKGVVNNSGMIQANTLASQNGRILLLGDMSNGEVIASGSLEANFVETSAATVKIDKDLKVATNGGEWLIDPVNITVDSAMATATQNSLTTGDVTITTAGAGSDEGNITVDASINWSTNTLTLRADNDIIVNAELTSTGTTSSDGLVLQYAQTTSTGDYSINAPVNLATGSLFQTKKGSDAAITYTVITSLGSEGSTTGTDLQGINGGLNGNYVLGANIDASATSAWNSNAGFDPLGDGTNNFTGTFDGLGHTISNLFIDRDTTGFVGLFAGAENSTIRNVGLLGADITGHTNVGSLAGYLSNTTKVSNSYATGSINGYSVVGGLAGYNRGNITNTYSTANATATNGVAGGFIGRNDGTISNAYATGNVSGNSAVGGFFGTSSIGGSVSNSYATGKITGDGNNVGGFAGRMEGSISNVYWDIDGTGQTDAVGYGISSGITGVYSSTNTIDAFSEAIYAGFDFTNGWYMIEGSTRPFLRSEYSTTISNDHQLQLMAMDLTASYTLANDIIYSGDMWSSSGFSSIGSQSTRFRGNFDGVGHTISDLFINRDNTDFIGLFGFLDSSSTIKNIGLINADITGKDYIGGLVGWNYGAINNSFTTGKIMGNDSVGGLIGSSENNITIKDSYSFASVDGNDYIGGLVGYNARGIENSYATGTVNGNNYVGGLVGSSGSSSSQIINSYATGQVTTINDYAGGLAGSSAGSITNSYATGSVNSGRYYVGGLVAANSGGTITNSYWDIDTTGRTIGVGQDSGTITNLKGVYSSTGTIDAFIQDTYTGFDFTNDWILYEGYTRPLLRNFMTTLTVTANDATKTYDGSAYSGANGVTYSTTPNSNLLGTVNYSGTSQGANNTGTYTLTPSGLYSNQQGYIISYVDGSLTIDPKVITATYTADNKVYDGNTDVTVNGSLSGIIRGDDVSFSQTAEFDNKNAGENKTVTVSGLTLSGDDAANYSLASTTAVTTADIAKAVISAITGITADDKTYDGNTTATL</sequence>
<accession>A0A1M5ID17</accession>
<dbReference type="Gene3D" id="3.30.210.10">
    <property type="entry name" value="DNA polymerase, thumb domain"/>
    <property type="match status" value="1"/>
</dbReference>
<feature type="non-terminal residue" evidence="5">
    <location>
        <position position="1260"/>
    </location>
</feature>
<dbReference type="NCBIfam" id="TIGR01901">
    <property type="entry name" value="adhes_NPXG"/>
    <property type="match status" value="1"/>
</dbReference>
<dbReference type="PANTHER" id="PTHR12338">
    <property type="entry name" value="AUTOTRANSPORTER"/>
    <property type="match status" value="1"/>
</dbReference>
<evidence type="ECO:0000256" key="1">
    <source>
        <dbReference type="ARBA" id="ARBA00004613"/>
    </source>
</evidence>
<dbReference type="SUPFAM" id="SSF51126">
    <property type="entry name" value="Pectin lyase-like"/>
    <property type="match status" value="1"/>
</dbReference>
<dbReference type="InterPro" id="IPR050909">
    <property type="entry name" value="Bact_Autotransporter_VF"/>
</dbReference>
<dbReference type="Pfam" id="PF07581">
    <property type="entry name" value="Glug"/>
    <property type="match status" value="5"/>
</dbReference>
<dbReference type="Gene3D" id="2.160.20.10">
    <property type="entry name" value="Single-stranded right-handed beta-helix, Pectin lyase-like"/>
    <property type="match status" value="1"/>
</dbReference>
<dbReference type="InterPro" id="IPR008638">
    <property type="entry name" value="FhaB/CdiA-like_TPS"/>
</dbReference>
<proteinExistence type="predicted"/>
<dbReference type="InterPro" id="IPR012334">
    <property type="entry name" value="Pectin_lyas_fold"/>
</dbReference>
<dbReference type="Gene3D" id="2.160.20.110">
    <property type="match status" value="2"/>
</dbReference>
<dbReference type="InterPro" id="IPR037160">
    <property type="entry name" value="DNA_Pol_thumb_sf"/>
</dbReference>
<keyword evidence="6" id="KW-1185">Reference proteome</keyword>
<dbReference type="InterPro" id="IPR041248">
    <property type="entry name" value="YDG"/>
</dbReference>